<keyword evidence="2" id="KW-1185">Reference proteome</keyword>
<dbReference type="HOGENOM" id="CLU_004416_3_1_1"/>
<name>V3ZNT6_LOTGI</name>
<dbReference type="OMA" id="NEEIWPI"/>
<dbReference type="EMBL" id="KB201977">
    <property type="protein sequence ID" value="ESO93038.1"/>
    <property type="molecule type" value="Genomic_DNA"/>
</dbReference>
<dbReference type="KEGG" id="lgi:LOTGIDRAFT_99349"/>
<feature type="non-terminal residue" evidence="1">
    <location>
        <position position="1"/>
    </location>
</feature>
<dbReference type="GeneID" id="20253282"/>
<dbReference type="CTD" id="20253282"/>
<dbReference type="RefSeq" id="XP_009056246.1">
    <property type="nucleotide sequence ID" value="XM_009057998.1"/>
</dbReference>
<dbReference type="Proteomes" id="UP000030746">
    <property type="component" value="Unassembled WGS sequence"/>
</dbReference>
<organism evidence="1 2">
    <name type="scientific">Lottia gigantea</name>
    <name type="common">Giant owl limpet</name>
    <dbReference type="NCBI Taxonomy" id="225164"/>
    <lineage>
        <taxon>Eukaryota</taxon>
        <taxon>Metazoa</taxon>
        <taxon>Spiralia</taxon>
        <taxon>Lophotrochozoa</taxon>
        <taxon>Mollusca</taxon>
        <taxon>Gastropoda</taxon>
        <taxon>Patellogastropoda</taxon>
        <taxon>Lottioidea</taxon>
        <taxon>Lottiidae</taxon>
        <taxon>Lottia</taxon>
    </lineage>
</organism>
<feature type="non-terminal residue" evidence="1">
    <location>
        <position position="71"/>
    </location>
</feature>
<evidence type="ECO:0000313" key="2">
    <source>
        <dbReference type="Proteomes" id="UP000030746"/>
    </source>
</evidence>
<accession>V3ZNT6</accession>
<dbReference type="OrthoDB" id="8007085at2759"/>
<proteinExistence type="predicted"/>
<evidence type="ECO:0000313" key="1">
    <source>
        <dbReference type="EMBL" id="ESO93038.1"/>
    </source>
</evidence>
<dbReference type="AlphaFoldDB" id="V3ZNT6"/>
<dbReference type="STRING" id="225164.V3ZNT6"/>
<gene>
    <name evidence="1" type="ORF">LOTGIDRAFT_99349</name>
</gene>
<dbReference type="PANTHER" id="PTHR33053">
    <property type="entry name" value="PROTEIN, PUTATIVE-RELATED"/>
    <property type="match status" value="1"/>
</dbReference>
<sequence length="71" mass="8000">FWPILGRIVELKSTPLIIGLFSGEQKPGDIEENLQDFVTEIQEMQHNGMTLNLSEDVSVKVQLFICDAPAR</sequence>
<reference evidence="1 2" key="1">
    <citation type="journal article" date="2013" name="Nature">
        <title>Insights into bilaterian evolution from three spiralian genomes.</title>
        <authorList>
            <person name="Simakov O."/>
            <person name="Marletaz F."/>
            <person name="Cho S.J."/>
            <person name="Edsinger-Gonzales E."/>
            <person name="Havlak P."/>
            <person name="Hellsten U."/>
            <person name="Kuo D.H."/>
            <person name="Larsson T."/>
            <person name="Lv J."/>
            <person name="Arendt D."/>
            <person name="Savage R."/>
            <person name="Osoegawa K."/>
            <person name="de Jong P."/>
            <person name="Grimwood J."/>
            <person name="Chapman J.A."/>
            <person name="Shapiro H."/>
            <person name="Aerts A."/>
            <person name="Otillar R.P."/>
            <person name="Terry A.Y."/>
            <person name="Boore J.L."/>
            <person name="Grigoriev I.V."/>
            <person name="Lindberg D.R."/>
            <person name="Seaver E.C."/>
            <person name="Weisblat D.A."/>
            <person name="Putnam N.H."/>
            <person name="Rokhsar D.S."/>
        </authorList>
    </citation>
    <scope>NUCLEOTIDE SEQUENCE [LARGE SCALE GENOMIC DNA]</scope>
</reference>
<protein>
    <submittedName>
        <fullName evidence="1">Uncharacterized protein</fullName>
    </submittedName>
</protein>